<reference evidence="3" key="2">
    <citation type="submission" date="2015-03" db="EMBL/GenBank/DDBJ databases">
        <title>Luteipulveratus halotolerans sp. nov., a novel actinobacterium (Dermacoccaceae) from Sarawak, Malaysia.</title>
        <authorList>
            <person name="Juboi H."/>
            <person name="Basik A."/>
            <person name="Shamsul S.S."/>
            <person name="Arnold P."/>
            <person name="Schmitt E.K."/>
            <person name="Sanglier J.-J."/>
            <person name="Yeo T."/>
        </authorList>
    </citation>
    <scope>NUCLEOTIDE SEQUENCE [LARGE SCALE GENOMIC DNA]</scope>
    <source>
        <strain evidence="3">C296001</strain>
    </source>
</reference>
<evidence type="ECO:0000313" key="3">
    <source>
        <dbReference type="Proteomes" id="UP000037397"/>
    </source>
</evidence>
<protein>
    <submittedName>
        <fullName evidence="1">Uncharacterized protein</fullName>
    </submittedName>
</protein>
<evidence type="ECO:0000313" key="2">
    <source>
        <dbReference type="EMBL" id="KNX35935.1"/>
    </source>
</evidence>
<organism evidence="1 3">
    <name type="scientific">Luteipulveratus halotolerans</name>
    <dbReference type="NCBI Taxonomy" id="1631356"/>
    <lineage>
        <taxon>Bacteria</taxon>
        <taxon>Bacillati</taxon>
        <taxon>Actinomycetota</taxon>
        <taxon>Actinomycetes</taxon>
        <taxon>Micrococcales</taxon>
        <taxon>Dermacoccaceae</taxon>
        <taxon>Luteipulveratus</taxon>
    </lineage>
</organism>
<name>A0A0L6CE14_9MICO</name>
<proteinExistence type="predicted"/>
<reference evidence="1" key="1">
    <citation type="submission" date="2015-03" db="EMBL/GenBank/DDBJ databases">
        <title>Emergence of plasmid-mediated VIM-4 carbapenemase in Citrobacter freundii, co-harbouring armA, CTX-M-3, TEM-1 and QnrB at a cancer centre in Bulgaria.</title>
        <authorList>
            <person name="Sabtcheva S.D."/>
            <person name="Ivanov I.N."/>
        </authorList>
    </citation>
    <scope>NUCLEOTIDE SEQUENCE</scope>
    <source>
        <strain evidence="1">C296001</strain>
    </source>
</reference>
<dbReference type="AlphaFoldDB" id="A0A0L6CE14"/>
<gene>
    <name evidence="1" type="ORF">VV01_21355</name>
    <name evidence="2" type="ORF">VV01_22030</name>
</gene>
<dbReference type="Proteomes" id="UP000037397">
    <property type="component" value="Unassembled WGS sequence"/>
</dbReference>
<dbReference type="EMBL" id="LAIR01000003">
    <property type="protein sequence ID" value="KNX35840.1"/>
    <property type="molecule type" value="Genomic_DNA"/>
</dbReference>
<accession>A0A0L6CE14</accession>
<sequence length="102" mass="10352">MQAYISSGTGGELRSSAEVIGNAQKPLVCGALTGPALAELGTVLSLAHRLKPLHGDAVHGARIRFGGQSGPQVAGHLNDFTPGPQHSGSIVTLGIHEQLPGL</sequence>
<dbReference type="EMBL" id="LAIR01000003">
    <property type="protein sequence ID" value="KNX35935.1"/>
    <property type="molecule type" value="Genomic_DNA"/>
</dbReference>
<evidence type="ECO:0000313" key="1">
    <source>
        <dbReference type="EMBL" id="KNX35840.1"/>
    </source>
</evidence>
<comment type="caution">
    <text evidence="1">The sequence shown here is derived from an EMBL/GenBank/DDBJ whole genome shotgun (WGS) entry which is preliminary data.</text>
</comment>
<keyword evidence="3" id="KW-1185">Reference proteome</keyword>